<dbReference type="GO" id="GO:0016020">
    <property type="term" value="C:membrane"/>
    <property type="evidence" value="ECO:0007669"/>
    <property type="project" value="UniProtKB-SubCell"/>
</dbReference>
<dbReference type="EMBL" id="JAUUTY010000006">
    <property type="protein sequence ID" value="KAK1620627.1"/>
    <property type="molecule type" value="Genomic_DNA"/>
</dbReference>
<evidence type="ECO:0000313" key="6">
    <source>
        <dbReference type="EMBL" id="KAK1620627.1"/>
    </source>
</evidence>
<evidence type="ECO:0000256" key="2">
    <source>
        <dbReference type="ARBA" id="ARBA00010199"/>
    </source>
</evidence>
<dbReference type="Proteomes" id="UP001231189">
    <property type="component" value="Unassembled WGS sequence"/>
</dbReference>
<name>A0AAD8VUV5_LOLMU</name>
<comment type="subcellular location">
    <subcellularLocation>
        <location evidence="1">Membrane</location>
        <topology evidence="1">Multi-pass membrane protein</topology>
    </subcellularLocation>
</comment>
<sequence>MDGEGRHPLSVFFHGAGGQSSIGQRNVSLLCVLCILPLVRRAGSFRRDGLGKEIMGIAVPGALALLANRSRFLVDTAFIDHMGPVELAAVGVSIAVFNQV</sequence>
<keyword evidence="7" id="KW-1185">Reference proteome</keyword>
<dbReference type="AlphaFoldDB" id="A0AAD8VUV5"/>
<reference evidence="6" key="1">
    <citation type="submission" date="2023-07" db="EMBL/GenBank/DDBJ databases">
        <title>A chromosome-level genome assembly of Lolium multiflorum.</title>
        <authorList>
            <person name="Chen Y."/>
            <person name="Copetti D."/>
            <person name="Kolliker R."/>
            <person name="Studer B."/>
        </authorList>
    </citation>
    <scope>NUCLEOTIDE SEQUENCE</scope>
    <source>
        <strain evidence="6">02402/16</strain>
        <tissue evidence="6">Leaf</tissue>
    </source>
</reference>
<keyword evidence="3" id="KW-0812">Transmembrane</keyword>
<evidence type="ECO:0000256" key="1">
    <source>
        <dbReference type="ARBA" id="ARBA00004141"/>
    </source>
</evidence>
<organism evidence="6 7">
    <name type="scientific">Lolium multiflorum</name>
    <name type="common">Italian ryegrass</name>
    <name type="synonym">Lolium perenne subsp. multiflorum</name>
    <dbReference type="NCBI Taxonomy" id="4521"/>
    <lineage>
        <taxon>Eukaryota</taxon>
        <taxon>Viridiplantae</taxon>
        <taxon>Streptophyta</taxon>
        <taxon>Embryophyta</taxon>
        <taxon>Tracheophyta</taxon>
        <taxon>Spermatophyta</taxon>
        <taxon>Magnoliopsida</taxon>
        <taxon>Liliopsida</taxon>
        <taxon>Poales</taxon>
        <taxon>Poaceae</taxon>
        <taxon>BOP clade</taxon>
        <taxon>Pooideae</taxon>
        <taxon>Poodae</taxon>
        <taxon>Poeae</taxon>
        <taxon>Poeae Chloroplast Group 2 (Poeae type)</taxon>
        <taxon>Loliodinae</taxon>
        <taxon>Loliinae</taxon>
        <taxon>Lolium</taxon>
    </lineage>
</organism>
<proteinExistence type="inferred from homology"/>
<dbReference type="PANTHER" id="PTHR42893">
    <property type="entry name" value="PROTEIN DETOXIFICATION 44, CHLOROPLASTIC-RELATED"/>
    <property type="match status" value="1"/>
</dbReference>
<evidence type="ECO:0000256" key="5">
    <source>
        <dbReference type="ARBA" id="ARBA00023136"/>
    </source>
</evidence>
<dbReference type="PANTHER" id="PTHR42893:SF20">
    <property type="entry name" value="PROTEIN DETOXIFICATION"/>
    <property type="match status" value="1"/>
</dbReference>
<keyword evidence="5" id="KW-0472">Membrane</keyword>
<evidence type="ECO:0000313" key="7">
    <source>
        <dbReference type="Proteomes" id="UP001231189"/>
    </source>
</evidence>
<comment type="similarity">
    <text evidence="2">Belongs to the multi antimicrobial extrusion (MATE) (TC 2.A.66.1) family.</text>
</comment>
<protein>
    <submittedName>
        <fullName evidence="6">Uncharacterized protein</fullName>
    </submittedName>
</protein>
<accession>A0AAD8VUV5</accession>
<dbReference type="InterPro" id="IPR044644">
    <property type="entry name" value="DinF-like"/>
</dbReference>
<comment type="caution">
    <text evidence="6">The sequence shown here is derived from an EMBL/GenBank/DDBJ whole genome shotgun (WGS) entry which is preliminary data.</text>
</comment>
<keyword evidence="4" id="KW-1133">Transmembrane helix</keyword>
<evidence type="ECO:0000256" key="4">
    <source>
        <dbReference type="ARBA" id="ARBA00022989"/>
    </source>
</evidence>
<evidence type="ECO:0000256" key="3">
    <source>
        <dbReference type="ARBA" id="ARBA00022692"/>
    </source>
</evidence>
<gene>
    <name evidence="6" type="ORF">QYE76_026144</name>
</gene>